<evidence type="ECO:0000259" key="12">
    <source>
        <dbReference type="Pfam" id="PF07730"/>
    </source>
</evidence>
<feature type="transmembrane region" description="Helical" evidence="10">
    <location>
        <begin position="93"/>
        <end position="111"/>
    </location>
</feature>
<accession>A0ABT2J6P9</accession>
<dbReference type="SUPFAM" id="SSF55874">
    <property type="entry name" value="ATPase domain of HSP90 chaperone/DNA topoisomerase II/histidine kinase"/>
    <property type="match status" value="1"/>
</dbReference>
<keyword evidence="4" id="KW-0808">Transferase</keyword>
<dbReference type="InterPro" id="IPR050482">
    <property type="entry name" value="Sensor_HK_TwoCompSys"/>
</dbReference>
<sequence>MSPRQPAEHRQTVSVGAELPRQRASSPEPAIRAAGSPVDHSRTEQGGFVLVAQPLITPLGSDEFRLLPRTRLVSRALPRWVTALWANQRAKNVAFDVFAVVLAVLDVWLVIPEEAPGYSLWLSGVAVAAMVLRRYVPFVAVLVTVPGFLTGWSQLAAMIALGTLARRRGWNWQLVVGSLLVFMCYFIRWPLTEFFALTWREHVLHVIWGVIVAGMPVAIGLLISARQELSRRIRELASSREREKALYAETVRAAERTKLAREMHDVVSHQVTLIAMQAGALQVAAPDEQSKASATTIRELSTRTLEELRTLVGVLRSGDAADSTQPGVSELTELIRNFRDEAVPVALDVKAEPSRLPRQVSQAVYRTVQEALTNVRKHATGARASVRVTEARDTLVVEVRNGRAGKGKRQPSLPSGGHGLVGLRERAGLLGGTFSAGPTSEGGFRVSATYPLAG</sequence>
<reference evidence="13 14" key="1">
    <citation type="submission" date="2021-02" db="EMBL/GenBank/DDBJ databases">
        <title>Actinophytocola xerophila sp. nov., isolated from soil of cotton cropping field.</title>
        <authorList>
            <person name="Huang R."/>
            <person name="Chen X."/>
            <person name="Ge X."/>
            <person name="Liu W."/>
        </authorList>
    </citation>
    <scope>NUCLEOTIDE SEQUENCE [LARGE SCALE GENOMIC DNA]</scope>
    <source>
        <strain evidence="13 14">S1-96</strain>
    </source>
</reference>
<keyword evidence="7" id="KW-0067">ATP-binding</keyword>
<keyword evidence="6 13" id="KW-0418">Kinase</keyword>
<dbReference type="Proteomes" id="UP001156441">
    <property type="component" value="Unassembled WGS sequence"/>
</dbReference>
<feature type="region of interest" description="Disordered" evidence="9">
    <location>
        <begin position="402"/>
        <end position="421"/>
    </location>
</feature>
<keyword evidence="3" id="KW-0597">Phosphoprotein</keyword>
<feature type="region of interest" description="Disordered" evidence="9">
    <location>
        <begin position="1"/>
        <end position="40"/>
    </location>
</feature>
<dbReference type="EC" id="2.7.13.3" evidence="2"/>
<evidence type="ECO:0000259" key="11">
    <source>
        <dbReference type="Pfam" id="PF02518"/>
    </source>
</evidence>
<evidence type="ECO:0000256" key="10">
    <source>
        <dbReference type="SAM" id="Phobius"/>
    </source>
</evidence>
<keyword evidence="10" id="KW-0472">Membrane</keyword>
<dbReference type="CDD" id="cd16917">
    <property type="entry name" value="HATPase_UhpB-NarQ-NarX-like"/>
    <property type="match status" value="1"/>
</dbReference>
<comment type="caution">
    <text evidence="13">The sequence shown here is derived from an EMBL/GenBank/DDBJ whole genome shotgun (WGS) entry which is preliminary data.</text>
</comment>
<evidence type="ECO:0000256" key="6">
    <source>
        <dbReference type="ARBA" id="ARBA00022777"/>
    </source>
</evidence>
<dbReference type="Pfam" id="PF02518">
    <property type="entry name" value="HATPase_c"/>
    <property type="match status" value="1"/>
</dbReference>
<dbReference type="Pfam" id="PF07730">
    <property type="entry name" value="HisKA_3"/>
    <property type="match status" value="1"/>
</dbReference>
<evidence type="ECO:0000313" key="13">
    <source>
        <dbReference type="EMBL" id="MCT2583279.1"/>
    </source>
</evidence>
<evidence type="ECO:0000256" key="2">
    <source>
        <dbReference type="ARBA" id="ARBA00012438"/>
    </source>
</evidence>
<evidence type="ECO:0000313" key="14">
    <source>
        <dbReference type="Proteomes" id="UP001156441"/>
    </source>
</evidence>
<gene>
    <name evidence="13" type="ORF">JT362_09145</name>
</gene>
<feature type="domain" description="Histidine kinase/HSP90-like ATPase" evidence="11">
    <location>
        <begin position="361"/>
        <end position="453"/>
    </location>
</feature>
<evidence type="ECO:0000256" key="3">
    <source>
        <dbReference type="ARBA" id="ARBA00022553"/>
    </source>
</evidence>
<protein>
    <recommendedName>
        <fullName evidence="2">histidine kinase</fullName>
        <ecNumber evidence="2">2.7.13.3</ecNumber>
    </recommendedName>
</protein>
<feature type="transmembrane region" description="Helical" evidence="10">
    <location>
        <begin position="203"/>
        <end position="225"/>
    </location>
</feature>
<feature type="transmembrane region" description="Helical" evidence="10">
    <location>
        <begin position="172"/>
        <end position="191"/>
    </location>
</feature>
<keyword evidence="5" id="KW-0547">Nucleotide-binding</keyword>
<dbReference type="GO" id="GO:0016301">
    <property type="term" value="F:kinase activity"/>
    <property type="evidence" value="ECO:0007669"/>
    <property type="project" value="UniProtKB-KW"/>
</dbReference>
<evidence type="ECO:0000256" key="7">
    <source>
        <dbReference type="ARBA" id="ARBA00022840"/>
    </source>
</evidence>
<dbReference type="InterPro" id="IPR036890">
    <property type="entry name" value="HATPase_C_sf"/>
</dbReference>
<keyword evidence="10" id="KW-1133">Transmembrane helix</keyword>
<evidence type="ECO:0000256" key="8">
    <source>
        <dbReference type="ARBA" id="ARBA00023012"/>
    </source>
</evidence>
<dbReference type="PANTHER" id="PTHR24421:SF10">
    <property type="entry name" value="NITRATE_NITRITE SENSOR PROTEIN NARQ"/>
    <property type="match status" value="1"/>
</dbReference>
<evidence type="ECO:0000256" key="5">
    <source>
        <dbReference type="ARBA" id="ARBA00022741"/>
    </source>
</evidence>
<dbReference type="InterPro" id="IPR003594">
    <property type="entry name" value="HATPase_dom"/>
</dbReference>
<dbReference type="Gene3D" id="3.30.565.10">
    <property type="entry name" value="Histidine kinase-like ATPase, C-terminal domain"/>
    <property type="match status" value="1"/>
</dbReference>
<feature type="transmembrane region" description="Helical" evidence="10">
    <location>
        <begin position="135"/>
        <end position="160"/>
    </location>
</feature>
<evidence type="ECO:0000256" key="1">
    <source>
        <dbReference type="ARBA" id="ARBA00000085"/>
    </source>
</evidence>
<feature type="domain" description="Signal transduction histidine kinase subgroup 3 dimerisation and phosphoacceptor" evidence="12">
    <location>
        <begin position="255"/>
        <end position="318"/>
    </location>
</feature>
<keyword evidence="10" id="KW-0812">Transmembrane</keyword>
<organism evidence="13 14">
    <name type="scientific">Actinophytocola gossypii</name>
    <dbReference type="NCBI Taxonomy" id="2812003"/>
    <lineage>
        <taxon>Bacteria</taxon>
        <taxon>Bacillati</taxon>
        <taxon>Actinomycetota</taxon>
        <taxon>Actinomycetes</taxon>
        <taxon>Pseudonocardiales</taxon>
        <taxon>Pseudonocardiaceae</taxon>
    </lineage>
</organism>
<comment type="catalytic activity">
    <reaction evidence="1">
        <text>ATP + protein L-histidine = ADP + protein N-phospho-L-histidine.</text>
        <dbReference type="EC" id="2.7.13.3"/>
    </reaction>
</comment>
<keyword evidence="8" id="KW-0902">Two-component regulatory system</keyword>
<keyword evidence="14" id="KW-1185">Reference proteome</keyword>
<dbReference type="PANTHER" id="PTHR24421">
    <property type="entry name" value="NITRATE/NITRITE SENSOR PROTEIN NARX-RELATED"/>
    <property type="match status" value="1"/>
</dbReference>
<evidence type="ECO:0000256" key="9">
    <source>
        <dbReference type="SAM" id="MobiDB-lite"/>
    </source>
</evidence>
<feature type="compositionally biased region" description="Basic and acidic residues" evidence="9">
    <location>
        <begin position="1"/>
        <end position="11"/>
    </location>
</feature>
<proteinExistence type="predicted"/>
<evidence type="ECO:0000256" key="4">
    <source>
        <dbReference type="ARBA" id="ARBA00022679"/>
    </source>
</evidence>
<dbReference type="Gene3D" id="1.20.5.1930">
    <property type="match status" value="1"/>
</dbReference>
<dbReference type="EMBL" id="JAFFZE010000009">
    <property type="protein sequence ID" value="MCT2583279.1"/>
    <property type="molecule type" value="Genomic_DNA"/>
</dbReference>
<name>A0ABT2J6P9_9PSEU</name>
<dbReference type="InterPro" id="IPR011712">
    <property type="entry name" value="Sig_transdc_His_kin_sub3_dim/P"/>
</dbReference>